<keyword evidence="7" id="KW-0067">ATP-binding</keyword>
<dbReference type="InterPro" id="IPR006935">
    <property type="entry name" value="Helicase/UvrB_N"/>
</dbReference>
<dbReference type="InterPro" id="IPR001650">
    <property type="entry name" value="Helicase_C-like"/>
</dbReference>
<keyword evidence="8" id="KW-0238">DNA-binding</keyword>
<dbReference type="GO" id="GO:0097550">
    <property type="term" value="C:transcription preinitiation complex"/>
    <property type="evidence" value="ECO:0007669"/>
    <property type="project" value="TreeGrafter"/>
</dbReference>
<dbReference type="Pfam" id="PF16203">
    <property type="entry name" value="ERCC3_RAD25_C"/>
    <property type="match status" value="1"/>
</dbReference>
<dbReference type="GeneID" id="94844306"/>
<dbReference type="InterPro" id="IPR050615">
    <property type="entry name" value="ATP-dep_DNA_Helicase"/>
</dbReference>
<dbReference type="EMBL" id="MLAK01001013">
    <property type="protein sequence ID" value="OHS99301.1"/>
    <property type="molecule type" value="Genomic_DNA"/>
</dbReference>
<keyword evidence="15" id="KW-0175">Coiled coil</keyword>
<name>A0A1J4JP59_9EUKA</name>
<evidence type="ECO:0000259" key="16">
    <source>
        <dbReference type="PROSITE" id="PS51192"/>
    </source>
</evidence>
<organism evidence="18 19">
    <name type="scientific">Tritrichomonas foetus</name>
    <dbReference type="NCBI Taxonomy" id="1144522"/>
    <lineage>
        <taxon>Eukaryota</taxon>
        <taxon>Metamonada</taxon>
        <taxon>Parabasalia</taxon>
        <taxon>Tritrichomonadida</taxon>
        <taxon>Tritrichomonadidae</taxon>
        <taxon>Tritrichomonas</taxon>
    </lineage>
</organism>
<evidence type="ECO:0000256" key="6">
    <source>
        <dbReference type="ARBA" id="ARBA00022806"/>
    </source>
</evidence>
<sequence length="788" mass="90498">MFSSSFNSPPRNLDGVTSPERFRKHMKSIDIFTGSRSICDNIVRKFDQLILSNDFKNRPLYVCPDGHIFLETFSPFYKPAYEFLISIAEPVTRPQYIQEYQISSYSLYTAVSIGLTGEEIIHVLSILSKVEIDSSLIELIKETVQAVGKLKLILKNKRYFVQSSELSLLQFMATKLDDYRIKEKVEGDVYDEENGFIIPDLEEEMNQASAGLAGVVSSLEELGLDLDFDIEDNPKEDYDIYFSDEPPVPLTTTYLNTSDLIKANDNNSNNNNESEKISKFSLSRMCEKFVRRFEVEEKSIRKVRQIALSLNIPFTDEYDFRSDVSNPDLPMDLRNTTKVRAYQEKALTKMFGGSRAKSGIIVLPCGAGKTLVGITAACTIRKSTIVFCDANLSILQWYDQFLKYTTIDPSKIFIFNSDNKISIPEKDPCVVISTYSIFTAGKSELTRKVKDMICKREWGLMILDEVQGSVAETFARVNDQVKAHSKLGLTATLVREDDKIDDLNYIIGPRLYEANWIDLSEQGFIARVKCYEIWCKMPGEYYKEYLLSKDFNIRRILSALNPNKINVVERLIRYHESRGDKILVFADILGVLDVYAEDFAKNTTNGYYNRPCLKGETKIEDRRKVFDAFRNTNRVNCIFLSSIGDKAIDLPDANVLIQICSRFGARMQEAQRLGRILRRKPGRTDDFNAFFYTVISEDTMEMYYSRKRQQFLTNQGYTFEIVNENLENKWPIRGDLLYSDSRKQTNLLNKITNKEVEIEEEEIEIESFAQATSDVLSIGSNDVYFVNK</sequence>
<keyword evidence="19" id="KW-1185">Reference proteome</keyword>
<dbReference type="OrthoDB" id="10262986at2759"/>
<dbReference type="InterPro" id="IPR032438">
    <property type="entry name" value="ERCC3_RAD25_C"/>
</dbReference>
<dbReference type="InterPro" id="IPR027417">
    <property type="entry name" value="P-loop_NTPase"/>
</dbReference>
<reference evidence="18" key="1">
    <citation type="submission" date="2016-10" db="EMBL/GenBank/DDBJ databases">
        <authorList>
            <person name="Benchimol M."/>
            <person name="Almeida L.G."/>
            <person name="Vasconcelos A.T."/>
            <person name="Perreira-Neves A."/>
            <person name="Rosa I.A."/>
            <person name="Tasca T."/>
            <person name="Bogo M.R."/>
            <person name="de Souza W."/>
        </authorList>
    </citation>
    <scope>NUCLEOTIDE SEQUENCE [LARGE SCALE GENOMIC DNA]</scope>
    <source>
        <strain evidence="18">K</strain>
    </source>
</reference>
<evidence type="ECO:0000256" key="3">
    <source>
        <dbReference type="ARBA" id="ARBA00022741"/>
    </source>
</evidence>
<evidence type="ECO:0000256" key="4">
    <source>
        <dbReference type="ARBA" id="ARBA00022763"/>
    </source>
</evidence>
<evidence type="ECO:0000313" key="18">
    <source>
        <dbReference type="EMBL" id="OHS99301.1"/>
    </source>
</evidence>
<dbReference type="PROSITE" id="PS51192">
    <property type="entry name" value="HELICASE_ATP_BIND_1"/>
    <property type="match status" value="1"/>
</dbReference>
<evidence type="ECO:0000256" key="10">
    <source>
        <dbReference type="ARBA" id="ARBA00023235"/>
    </source>
</evidence>
<dbReference type="GO" id="GO:0005675">
    <property type="term" value="C:transcription factor TFIIH holo complex"/>
    <property type="evidence" value="ECO:0007669"/>
    <property type="project" value="TreeGrafter"/>
</dbReference>
<evidence type="ECO:0000256" key="5">
    <source>
        <dbReference type="ARBA" id="ARBA00022801"/>
    </source>
</evidence>
<dbReference type="GO" id="GO:0005524">
    <property type="term" value="F:ATP binding"/>
    <property type="evidence" value="ECO:0007669"/>
    <property type="project" value="UniProtKB-KW"/>
</dbReference>
<dbReference type="InterPro" id="IPR032830">
    <property type="entry name" value="XPB/Ssl2_N"/>
</dbReference>
<keyword evidence="3" id="KW-0547">Nucleotide-binding</keyword>
<dbReference type="Gene3D" id="3.40.50.300">
    <property type="entry name" value="P-loop containing nucleotide triphosphate hydrolases"/>
    <property type="match status" value="2"/>
</dbReference>
<dbReference type="SUPFAM" id="SSF52540">
    <property type="entry name" value="P-loop containing nucleoside triphosphate hydrolases"/>
    <property type="match status" value="2"/>
</dbReference>
<dbReference type="Pfam" id="PF13625">
    <property type="entry name" value="Helicase_C_3"/>
    <property type="match status" value="1"/>
</dbReference>
<keyword evidence="4" id="KW-0227">DNA damage</keyword>
<dbReference type="GO" id="GO:0006289">
    <property type="term" value="P:nucleotide-excision repair"/>
    <property type="evidence" value="ECO:0007669"/>
    <property type="project" value="InterPro"/>
</dbReference>
<dbReference type="PANTHER" id="PTHR11274:SF0">
    <property type="entry name" value="GENERAL TRANSCRIPTION AND DNA REPAIR FACTOR IIH HELICASE SUBUNIT XPB"/>
    <property type="match status" value="1"/>
</dbReference>
<evidence type="ECO:0000256" key="8">
    <source>
        <dbReference type="ARBA" id="ARBA00023125"/>
    </source>
</evidence>
<feature type="coiled-coil region" evidence="15">
    <location>
        <begin position="744"/>
        <end position="771"/>
    </location>
</feature>
<dbReference type="VEuPathDB" id="TrichDB:TRFO_34306"/>
<dbReference type="GO" id="GO:0016787">
    <property type="term" value="F:hydrolase activity"/>
    <property type="evidence" value="ECO:0007669"/>
    <property type="project" value="UniProtKB-KW"/>
</dbReference>
<comment type="caution">
    <text evidence="18">The sequence shown here is derived from an EMBL/GenBank/DDBJ whole genome shotgun (WGS) entry which is preliminary data.</text>
</comment>
<dbReference type="FunFam" id="3.40.50.300:FF:000077">
    <property type="entry name" value="Probable DNA repair helicase RAD25"/>
    <property type="match status" value="1"/>
</dbReference>
<evidence type="ECO:0000256" key="15">
    <source>
        <dbReference type="SAM" id="Coils"/>
    </source>
</evidence>
<protein>
    <recommendedName>
        <fullName evidence="13">DNA 3'-5' helicase</fullName>
        <ecNumber evidence="13">5.6.2.4</ecNumber>
    </recommendedName>
</protein>
<dbReference type="CDD" id="cd18789">
    <property type="entry name" value="SF2_C_XPB"/>
    <property type="match status" value="1"/>
</dbReference>
<proteinExistence type="inferred from homology"/>
<dbReference type="SMART" id="SM00490">
    <property type="entry name" value="HELICc"/>
    <property type="match status" value="1"/>
</dbReference>
<comment type="similarity">
    <text evidence="2">Belongs to the helicase family. RAD25/XPB subfamily.</text>
</comment>
<dbReference type="PRINTS" id="PR00851">
    <property type="entry name" value="XRODRMPGMNTB"/>
</dbReference>
<dbReference type="SMART" id="SM00487">
    <property type="entry name" value="DEXDc"/>
    <property type="match status" value="1"/>
</dbReference>
<dbReference type="EC" id="5.6.2.4" evidence="13"/>
<dbReference type="InterPro" id="IPR001161">
    <property type="entry name" value="XPB/Ssl2"/>
</dbReference>
<comment type="catalytic activity">
    <reaction evidence="12">
        <text>Couples ATP hydrolysis with the unwinding of duplex DNA by translocating in the 3'-5' direction.</text>
        <dbReference type="EC" id="5.6.2.4"/>
    </reaction>
</comment>
<dbReference type="AlphaFoldDB" id="A0A1J4JP59"/>
<keyword evidence="11" id="KW-0539">Nucleus</keyword>
<dbReference type="PANTHER" id="PTHR11274">
    <property type="entry name" value="RAD25/XP-B DNA REPAIR HELICASE"/>
    <property type="match status" value="1"/>
</dbReference>
<evidence type="ECO:0000256" key="13">
    <source>
        <dbReference type="ARBA" id="ARBA00034808"/>
    </source>
</evidence>
<evidence type="ECO:0000256" key="12">
    <source>
        <dbReference type="ARBA" id="ARBA00034617"/>
    </source>
</evidence>
<evidence type="ECO:0000259" key="17">
    <source>
        <dbReference type="PROSITE" id="PS51194"/>
    </source>
</evidence>
<dbReference type="Proteomes" id="UP000179807">
    <property type="component" value="Unassembled WGS sequence"/>
</dbReference>
<dbReference type="InterPro" id="IPR014001">
    <property type="entry name" value="Helicase_ATP-bd"/>
</dbReference>
<dbReference type="RefSeq" id="XP_068352438.1">
    <property type="nucleotide sequence ID" value="XM_068509602.1"/>
</dbReference>
<evidence type="ECO:0000256" key="14">
    <source>
        <dbReference type="ARBA" id="ARBA00048988"/>
    </source>
</evidence>
<keyword evidence="10" id="KW-0413">Isomerase</keyword>
<evidence type="ECO:0000313" key="19">
    <source>
        <dbReference type="Proteomes" id="UP000179807"/>
    </source>
</evidence>
<dbReference type="Pfam" id="PF04851">
    <property type="entry name" value="ResIII"/>
    <property type="match status" value="1"/>
</dbReference>
<dbReference type="CDD" id="cd18029">
    <property type="entry name" value="DEXHc_XPB"/>
    <property type="match status" value="1"/>
</dbReference>
<feature type="domain" description="Helicase ATP-binding" evidence="16">
    <location>
        <begin position="350"/>
        <end position="511"/>
    </location>
</feature>
<keyword evidence="9" id="KW-0234">DNA repair</keyword>
<evidence type="ECO:0000256" key="2">
    <source>
        <dbReference type="ARBA" id="ARBA00006637"/>
    </source>
</evidence>
<comment type="subcellular location">
    <subcellularLocation>
        <location evidence="1">Nucleus</location>
    </subcellularLocation>
</comment>
<keyword evidence="6 18" id="KW-0347">Helicase</keyword>
<accession>A0A1J4JP59</accession>
<dbReference type="GO" id="GO:0003677">
    <property type="term" value="F:DNA binding"/>
    <property type="evidence" value="ECO:0007669"/>
    <property type="project" value="UniProtKB-KW"/>
</dbReference>
<evidence type="ECO:0000256" key="9">
    <source>
        <dbReference type="ARBA" id="ARBA00023204"/>
    </source>
</evidence>
<evidence type="ECO:0000256" key="7">
    <source>
        <dbReference type="ARBA" id="ARBA00022840"/>
    </source>
</evidence>
<dbReference type="GO" id="GO:0043138">
    <property type="term" value="F:3'-5' DNA helicase activity"/>
    <property type="evidence" value="ECO:0007669"/>
    <property type="project" value="UniProtKB-EC"/>
</dbReference>
<evidence type="ECO:0000256" key="11">
    <source>
        <dbReference type="ARBA" id="ARBA00023242"/>
    </source>
</evidence>
<dbReference type="PROSITE" id="PS51194">
    <property type="entry name" value="HELICASE_CTER"/>
    <property type="match status" value="1"/>
</dbReference>
<comment type="catalytic activity">
    <reaction evidence="14">
        <text>ATP + H2O = ADP + phosphate + H(+)</text>
        <dbReference type="Rhea" id="RHEA:13065"/>
        <dbReference type="ChEBI" id="CHEBI:15377"/>
        <dbReference type="ChEBI" id="CHEBI:15378"/>
        <dbReference type="ChEBI" id="CHEBI:30616"/>
        <dbReference type="ChEBI" id="CHEBI:43474"/>
        <dbReference type="ChEBI" id="CHEBI:456216"/>
        <dbReference type="EC" id="5.6.2.4"/>
    </reaction>
</comment>
<feature type="domain" description="Helicase C-terminal" evidence="17">
    <location>
        <begin position="567"/>
        <end position="727"/>
    </location>
</feature>
<dbReference type="NCBIfam" id="TIGR00603">
    <property type="entry name" value="rad25"/>
    <property type="match status" value="1"/>
</dbReference>
<dbReference type="GO" id="GO:0006367">
    <property type="term" value="P:transcription initiation at RNA polymerase II promoter"/>
    <property type="evidence" value="ECO:0007669"/>
    <property type="project" value="InterPro"/>
</dbReference>
<gene>
    <name evidence="18" type="primary">repB</name>
    <name evidence="18" type="ORF">TRFO_34306</name>
</gene>
<evidence type="ECO:0000256" key="1">
    <source>
        <dbReference type="ARBA" id="ARBA00004123"/>
    </source>
</evidence>
<keyword evidence="5" id="KW-0378">Hydrolase</keyword>
<dbReference type="GO" id="GO:0000112">
    <property type="term" value="C:nucleotide-excision repair factor 3 complex"/>
    <property type="evidence" value="ECO:0007669"/>
    <property type="project" value="TreeGrafter"/>
</dbReference>